<keyword evidence="1" id="KW-0812">Transmembrane</keyword>
<reference evidence="2" key="1">
    <citation type="submission" date="2015-04" db="EMBL/GenBank/DDBJ databases">
        <authorList>
            <consortium name="Pathogen Informatics"/>
        </authorList>
    </citation>
    <scope>NUCLEOTIDE SEQUENCE [LARGE SCALE GENOMIC DNA]</scope>
    <source>
        <strain evidence="2">8A</strain>
    </source>
</reference>
<feature type="transmembrane region" description="Helical" evidence="1">
    <location>
        <begin position="129"/>
        <end position="150"/>
    </location>
</feature>
<organism evidence="2 3">
    <name type="scientific">Plasmodium gallinaceum</name>
    <dbReference type="NCBI Taxonomy" id="5849"/>
    <lineage>
        <taxon>Eukaryota</taxon>
        <taxon>Sar</taxon>
        <taxon>Alveolata</taxon>
        <taxon>Apicomplexa</taxon>
        <taxon>Aconoidasida</taxon>
        <taxon>Haemosporida</taxon>
        <taxon>Plasmodiidae</taxon>
        <taxon>Plasmodium</taxon>
        <taxon>Plasmodium (Haemamoeba)</taxon>
    </lineage>
</organism>
<keyword evidence="1" id="KW-1133">Transmembrane helix</keyword>
<gene>
    <name evidence="2" type="ORF">PGAL8A_00005200</name>
</gene>
<protein>
    <submittedName>
        <fullName evidence="2">Uncharacterized protein</fullName>
    </submittedName>
</protein>
<dbReference type="GeneID" id="39728574"/>
<dbReference type="Proteomes" id="UP000220797">
    <property type="component" value="Unassembled WGS sequence"/>
</dbReference>
<accession>A0A1J1GS35</accession>
<dbReference type="EMBL" id="CVMV01000033">
    <property type="protein sequence ID" value="CRG95287.1"/>
    <property type="molecule type" value="Genomic_DNA"/>
</dbReference>
<keyword evidence="3" id="KW-1185">Reference proteome</keyword>
<dbReference type="AlphaFoldDB" id="A0A1J1GS35"/>
<feature type="transmembrane region" description="Helical" evidence="1">
    <location>
        <begin position="86"/>
        <end position="106"/>
    </location>
</feature>
<dbReference type="OMA" id="IFFQICV"/>
<dbReference type="VEuPathDB" id="PlasmoDB:PGAL8A_00005200"/>
<evidence type="ECO:0000313" key="2">
    <source>
        <dbReference type="EMBL" id="CRG95287.1"/>
    </source>
</evidence>
<sequence>MNIYSNKILKNMILKIKGILPYKNINKLECKKRNEKSFSDHYGEKNNEFLSSKMEGKKKNIFLQKQLLDSNDYFFKKRKIFYIDNSIFFISGGLISLYSVFVYDFFTNRQMQIFSNFFFLLFHITRQSVNILACIVHVLFIFFQICVLYIKSNIQIK</sequence>
<keyword evidence="1" id="KW-0472">Membrane</keyword>
<evidence type="ECO:0000313" key="3">
    <source>
        <dbReference type="Proteomes" id="UP000220797"/>
    </source>
</evidence>
<comment type="caution">
    <text evidence="2">The sequence shown here is derived from an EMBL/GenBank/DDBJ whole genome shotgun (WGS) entry which is preliminary data.</text>
</comment>
<evidence type="ECO:0000256" key="1">
    <source>
        <dbReference type="SAM" id="Phobius"/>
    </source>
</evidence>
<dbReference type="OrthoDB" id="385327at2759"/>
<proteinExistence type="predicted"/>
<dbReference type="RefSeq" id="XP_028528098.1">
    <property type="nucleotide sequence ID" value="XM_028671447.1"/>
</dbReference>
<name>A0A1J1GS35_PLAGA</name>